<dbReference type="InterPro" id="IPR022243">
    <property type="entry name" value="DUF3768"/>
</dbReference>
<proteinExistence type="predicted"/>
<dbReference type="Proteomes" id="UP000617355">
    <property type="component" value="Unassembled WGS sequence"/>
</dbReference>
<evidence type="ECO:0008006" key="3">
    <source>
        <dbReference type="Google" id="ProtNLM"/>
    </source>
</evidence>
<reference evidence="2" key="1">
    <citation type="journal article" date="2019" name="Int. J. Syst. Evol. Microbiol.">
        <title>The Global Catalogue of Microorganisms (GCM) 10K type strain sequencing project: providing services to taxonomists for standard genome sequencing and annotation.</title>
        <authorList>
            <consortium name="The Broad Institute Genomics Platform"/>
            <consortium name="The Broad Institute Genome Sequencing Center for Infectious Disease"/>
            <person name="Wu L."/>
            <person name="Ma J."/>
        </authorList>
    </citation>
    <scope>NUCLEOTIDE SEQUENCE [LARGE SCALE GENOMIC DNA]</scope>
    <source>
        <strain evidence="2">CGMCC 1.12922</strain>
    </source>
</reference>
<accession>A0ABQ1QNX8</accession>
<sequence length="177" mass="19918">MGHSQVDGIDSIGTVPVCKSCGSERVALDAWACWNPEYGLWELEHVFDDAHCHACEDATTLVWKRLDGAGPRQAIRELNDRFRREGRGNGTVVVTPGVRALGRDFLQRAFQAVRDFDQFSEDNDPWGEHDYGAVEVDGEKVFWKLDYYDPTLTQGSENPANEAVTHRVLTIMLASEY</sequence>
<keyword evidence="2" id="KW-1185">Reference proteome</keyword>
<evidence type="ECO:0000313" key="1">
    <source>
        <dbReference type="EMBL" id="GGD35226.1"/>
    </source>
</evidence>
<name>A0ABQ1QNX8_9RHOB</name>
<protein>
    <recommendedName>
        <fullName evidence="3">DUF3768 domain-containing protein</fullName>
    </recommendedName>
</protein>
<gene>
    <name evidence="1" type="ORF">GCM10011358_18980</name>
</gene>
<dbReference type="EMBL" id="BMGI01000003">
    <property type="protein sequence ID" value="GGD35226.1"/>
    <property type="molecule type" value="Genomic_DNA"/>
</dbReference>
<dbReference type="Pfam" id="PF12599">
    <property type="entry name" value="DUF3768"/>
    <property type="match status" value="1"/>
</dbReference>
<dbReference type="RefSeq" id="WP_229738175.1">
    <property type="nucleotide sequence ID" value="NZ_BMGI01000003.1"/>
</dbReference>
<comment type="caution">
    <text evidence="1">The sequence shown here is derived from an EMBL/GenBank/DDBJ whole genome shotgun (WGS) entry which is preliminary data.</text>
</comment>
<evidence type="ECO:0000313" key="2">
    <source>
        <dbReference type="Proteomes" id="UP000617355"/>
    </source>
</evidence>
<organism evidence="1 2">
    <name type="scientific">Sinisalibacter lacisalsi</name>
    <dbReference type="NCBI Taxonomy" id="1526570"/>
    <lineage>
        <taxon>Bacteria</taxon>
        <taxon>Pseudomonadati</taxon>
        <taxon>Pseudomonadota</taxon>
        <taxon>Alphaproteobacteria</taxon>
        <taxon>Rhodobacterales</taxon>
        <taxon>Roseobacteraceae</taxon>
        <taxon>Sinisalibacter</taxon>
    </lineage>
</organism>